<feature type="compositionally biased region" description="Low complexity" evidence="1">
    <location>
        <begin position="198"/>
        <end position="214"/>
    </location>
</feature>
<dbReference type="STRING" id="33903.AQJ43_06515"/>
<accession>A0A4D4N2J0</accession>
<evidence type="ECO:0000313" key="3">
    <source>
        <dbReference type="EMBL" id="GDY78136.1"/>
    </source>
</evidence>
<dbReference type="GO" id="GO:0009231">
    <property type="term" value="P:riboflavin biosynthetic process"/>
    <property type="evidence" value="ECO:0007669"/>
    <property type="project" value="InterPro"/>
</dbReference>
<dbReference type="GO" id="GO:0008703">
    <property type="term" value="F:5-amino-6-(5-phosphoribosylamino)uracil reductase activity"/>
    <property type="evidence" value="ECO:0007669"/>
    <property type="project" value="InterPro"/>
</dbReference>
<evidence type="ECO:0000313" key="4">
    <source>
        <dbReference type="Proteomes" id="UP000299211"/>
    </source>
</evidence>
<gene>
    <name evidence="3" type="ORF">SAV31267_076210</name>
</gene>
<feature type="domain" description="Bacterial bifunctional deaminase-reductase C-terminal" evidence="2">
    <location>
        <begin position="3"/>
        <end position="162"/>
    </location>
</feature>
<sequence>MGKLTLTAFVTLDGVHQAPGGPEEDRSDGFEQGGWSVPYGDEDFGRFVTDAFARVDAFLLGRRTYEIFAGYWPKVTDPADPIAAKLNSLPKYVASSSLTDPAWSGTTVIRGDLAKEVAALKERTARELQVHGSGALARSLLALDLIDTVHLLTFPVVLGPAAACSPRAPSPPRSGTSLAAPRARAWRSTRTNGRAVRRTAATEASAAEASAETV</sequence>
<dbReference type="InterPro" id="IPR050765">
    <property type="entry name" value="Riboflavin_Biosynth_HTPR"/>
</dbReference>
<protein>
    <submittedName>
        <fullName evidence="3">Deaminase reductase</fullName>
    </submittedName>
</protein>
<organism evidence="3 4">
    <name type="scientific">Streptomyces avermitilis</name>
    <dbReference type="NCBI Taxonomy" id="33903"/>
    <lineage>
        <taxon>Bacteria</taxon>
        <taxon>Bacillati</taxon>
        <taxon>Actinomycetota</taxon>
        <taxon>Actinomycetes</taxon>
        <taxon>Kitasatosporales</taxon>
        <taxon>Streptomycetaceae</taxon>
        <taxon>Streptomyces</taxon>
    </lineage>
</organism>
<dbReference type="EMBL" id="BJHY01000001">
    <property type="protein sequence ID" value="GDY78136.1"/>
    <property type="molecule type" value="Genomic_DNA"/>
</dbReference>
<dbReference type="PANTHER" id="PTHR38011:SF2">
    <property type="entry name" value="BIFUNCTIONAL DEAMINASE-REDUCTASE DOMAIN PROTEIN"/>
    <property type="match status" value="1"/>
</dbReference>
<reference evidence="3 4" key="1">
    <citation type="submission" date="2019-04" db="EMBL/GenBank/DDBJ databases">
        <title>Draft genome sequences of Streptomyces avermitilis ATCC 31267.</title>
        <authorList>
            <person name="Komaki H."/>
            <person name="Tamura T."/>
            <person name="Hosoyama A."/>
        </authorList>
    </citation>
    <scope>NUCLEOTIDE SEQUENCE [LARGE SCALE GENOMIC DNA]</scope>
    <source>
        <strain evidence="3 4">ATCC 31267</strain>
    </source>
</reference>
<dbReference type="Gene3D" id="3.40.430.10">
    <property type="entry name" value="Dihydrofolate Reductase, subunit A"/>
    <property type="match status" value="1"/>
</dbReference>
<dbReference type="AlphaFoldDB" id="A0A4D4N2J0"/>
<dbReference type="InterPro" id="IPR024072">
    <property type="entry name" value="DHFR-like_dom_sf"/>
</dbReference>
<dbReference type="PANTHER" id="PTHR38011">
    <property type="entry name" value="DIHYDROFOLATE REDUCTASE FAMILY PROTEIN (AFU_ORTHOLOGUE AFUA_8G06820)"/>
    <property type="match status" value="1"/>
</dbReference>
<dbReference type="Proteomes" id="UP000299211">
    <property type="component" value="Unassembled WGS sequence"/>
</dbReference>
<name>A0A4D4N2J0_STRAX</name>
<feature type="region of interest" description="Disordered" evidence="1">
    <location>
        <begin position="165"/>
        <end position="214"/>
    </location>
</feature>
<comment type="caution">
    <text evidence="3">The sequence shown here is derived from an EMBL/GenBank/DDBJ whole genome shotgun (WGS) entry which is preliminary data.</text>
</comment>
<dbReference type="Pfam" id="PF01872">
    <property type="entry name" value="RibD_C"/>
    <property type="match status" value="1"/>
</dbReference>
<proteinExistence type="predicted"/>
<dbReference type="InterPro" id="IPR002734">
    <property type="entry name" value="RibDG_C"/>
</dbReference>
<dbReference type="SUPFAM" id="SSF53597">
    <property type="entry name" value="Dihydrofolate reductase-like"/>
    <property type="match status" value="1"/>
</dbReference>
<evidence type="ECO:0000256" key="1">
    <source>
        <dbReference type="SAM" id="MobiDB-lite"/>
    </source>
</evidence>
<evidence type="ECO:0000259" key="2">
    <source>
        <dbReference type="Pfam" id="PF01872"/>
    </source>
</evidence>